<reference evidence="2 3" key="1">
    <citation type="journal article" date="2021" name="Sci. Rep.">
        <title>Chromosome anchoring in Senegalese sole (Solea senegalensis) reveals sex-associated markers and genome rearrangements in flatfish.</title>
        <authorList>
            <person name="Guerrero-Cozar I."/>
            <person name="Gomez-Garrido J."/>
            <person name="Berbel C."/>
            <person name="Martinez-Blanch J.F."/>
            <person name="Alioto T."/>
            <person name="Claros M.G."/>
            <person name="Gagnaire P.A."/>
            <person name="Manchado M."/>
        </authorList>
    </citation>
    <scope>NUCLEOTIDE SEQUENCE [LARGE SCALE GENOMIC DNA]</scope>
    <source>
        <strain evidence="2">Sse05_10M</strain>
    </source>
</reference>
<organism evidence="2 3">
    <name type="scientific">Solea senegalensis</name>
    <name type="common">Senegalese sole</name>
    <dbReference type="NCBI Taxonomy" id="28829"/>
    <lineage>
        <taxon>Eukaryota</taxon>
        <taxon>Metazoa</taxon>
        <taxon>Chordata</taxon>
        <taxon>Craniata</taxon>
        <taxon>Vertebrata</taxon>
        <taxon>Euteleostomi</taxon>
        <taxon>Actinopterygii</taxon>
        <taxon>Neopterygii</taxon>
        <taxon>Teleostei</taxon>
        <taxon>Neoteleostei</taxon>
        <taxon>Acanthomorphata</taxon>
        <taxon>Carangaria</taxon>
        <taxon>Pleuronectiformes</taxon>
        <taxon>Pleuronectoidei</taxon>
        <taxon>Soleidae</taxon>
        <taxon>Solea</taxon>
    </lineage>
</organism>
<evidence type="ECO:0000313" key="2">
    <source>
        <dbReference type="EMBL" id="KAG7486012.1"/>
    </source>
</evidence>
<feature type="region of interest" description="Disordered" evidence="1">
    <location>
        <begin position="1"/>
        <end position="50"/>
    </location>
</feature>
<evidence type="ECO:0000313" key="3">
    <source>
        <dbReference type="Proteomes" id="UP000693946"/>
    </source>
</evidence>
<gene>
    <name evidence="2" type="ORF">JOB18_023039</name>
</gene>
<dbReference type="AlphaFoldDB" id="A0AAV6Q9J0"/>
<feature type="compositionally biased region" description="Basic residues" evidence="1">
    <location>
        <begin position="1"/>
        <end position="14"/>
    </location>
</feature>
<dbReference type="Proteomes" id="UP000693946">
    <property type="component" value="Linkage Group LG6"/>
</dbReference>
<feature type="compositionally biased region" description="Pro residues" evidence="1">
    <location>
        <begin position="38"/>
        <end position="47"/>
    </location>
</feature>
<name>A0AAV6Q9J0_SOLSE</name>
<sequence>MKSTHRLPSKTRGRKTIDEKQSPLPSPPPLPLQTHPPLLLPPSSPPPEVKEVKNSKLRAEVKHVNAVVPGVKRSCRDDDTTR</sequence>
<dbReference type="EMBL" id="JAGKHQ010000018">
    <property type="protein sequence ID" value="KAG7486012.1"/>
    <property type="molecule type" value="Genomic_DNA"/>
</dbReference>
<keyword evidence="3" id="KW-1185">Reference proteome</keyword>
<comment type="caution">
    <text evidence="2">The sequence shown here is derived from an EMBL/GenBank/DDBJ whole genome shotgun (WGS) entry which is preliminary data.</text>
</comment>
<evidence type="ECO:0000256" key="1">
    <source>
        <dbReference type="SAM" id="MobiDB-lite"/>
    </source>
</evidence>
<protein>
    <submittedName>
        <fullName evidence="2">Uncharacterized protein</fullName>
    </submittedName>
</protein>
<proteinExistence type="predicted"/>
<accession>A0AAV6Q9J0</accession>